<evidence type="ECO:0000313" key="4">
    <source>
        <dbReference type="EMBL" id="AYB31617.1"/>
    </source>
</evidence>
<dbReference type="AlphaFoldDB" id="A0A385SMX2"/>
<evidence type="ECO:0000259" key="3">
    <source>
        <dbReference type="SMART" id="SM00429"/>
    </source>
</evidence>
<feature type="domain" description="IPT/TIG" evidence="3">
    <location>
        <begin position="114"/>
        <end position="194"/>
    </location>
</feature>
<name>A0A385SMX2_9BACT</name>
<protein>
    <recommendedName>
        <fullName evidence="3">IPT/TIG domain-containing protein</fullName>
    </recommendedName>
</protein>
<dbReference type="Pfam" id="PF01833">
    <property type="entry name" value="TIG"/>
    <property type="match status" value="11"/>
</dbReference>
<dbReference type="InterPro" id="IPR002909">
    <property type="entry name" value="IPT_dom"/>
</dbReference>
<feature type="domain" description="IPT/TIG" evidence="3">
    <location>
        <begin position="523"/>
        <end position="600"/>
    </location>
</feature>
<organism evidence="4 5">
    <name type="scientific">Chryseolinea soli</name>
    <dbReference type="NCBI Taxonomy" id="2321403"/>
    <lineage>
        <taxon>Bacteria</taxon>
        <taxon>Pseudomonadati</taxon>
        <taxon>Bacteroidota</taxon>
        <taxon>Cytophagia</taxon>
        <taxon>Cytophagales</taxon>
        <taxon>Fulvivirgaceae</taxon>
        <taxon>Chryseolinea</taxon>
    </lineage>
</organism>
<keyword evidence="2" id="KW-0732">Signal</keyword>
<feature type="chain" id="PRO_5017416237" description="IPT/TIG domain-containing protein" evidence="2">
    <location>
        <begin position="29"/>
        <end position="920"/>
    </location>
</feature>
<dbReference type="InterPro" id="IPR052014">
    <property type="entry name" value="Dictyostelium_Tiger"/>
</dbReference>
<reference evidence="5" key="1">
    <citation type="submission" date="2018-09" db="EMBL/GenBank/DDBJ databases">
        <title>Chryseolinea sp. KIS68-18 isolated from soil.</title>
        <authorList>
            <person name="Weon H.-Y."/>
            <person name="Kwon S.-W."/>
            <person name="Lee S.A."/>
        </authorList>
    </citation>
    <scope>NUCLEOTIDE SEQUENCE [LARGE SCALE GENOMIC DNA]</scope>
    <source>
        <strain evidence="5">KIS68-18</strain>
    </source>
</reference>
<dbReference type="CDD" id="cd00603">
    <property type="entry name" value="IPT_PCSR"/>
    <property type="match status" value="1"/>
</dbReference>
<feature type="domain" description="IPT/TIG" evidence="3">
    <location>
        <begin position="683"/>
        <end position="760"/>
    </location>
</feature>
<dbReference type="InterPro" id="IPR014756">
    <property type="entry name" value="Ig_E-set"/>
</dbReference>
<dbReference type="PANTHER" id="PTHR31341">
    <property type="entry name" value="IPT/TIG DOMAIN-CONTAINING PROTEIN-RELATED-RELATED"/>
    <property type="match status" value="1"/>
</dbReference>
<evidence type="ECO:0000256" key="2">
    <source>
        <dbReference type="SAM" id="SignalP"/>
    </source>
</evidence>
<feature type="domain" description="IPT/TIG" evidence="3">
    <location>
        <begin position="761"/>
        <end position="842"/>
    </location>
</feature>
<dbReference type="PANTHER" id="PTHR31341:SF16">
    <property type="entry name" value="CONTACT SITE A PROTEIN"/>
    <property type="match status" value="1"/>
</dbReference>
<dbReference type="CDD" id="cd00102">
    <property type="entry name" value="IPT"/>
    <property type="match status" value="5"/>
</dbReference>
<feature type="signal peptide" evidence="2">
    <location>
        <begin position="1"/>
        <end position="28"/>
    </location>
</feature>
<keyword evidence="5" id="KW-1185">Reference proteome</keyword>
<evidence type="ECO:0000256" key="1">
    <source>
        <dbReference type="ARBA" id="ARBA00023180"/>
    </source>
</evidence>
<dbReference type="EMBL" id="CP032382">
    <property type="protein sequence ID" value="AYB31617.1"/>
    <property type="molecule type" value="Genomic_DNA"/>
</dbReference>
<feature type="domain" description="IPT/TIG" evidence="3">
    <location>
        <begin position="276"/>
        <end position="354"/>
    </location>
</feature>
<sequence length="920" mass="93614">MLRMKKMFSYRLPTLLLAGMLMFSTCQKDEDKPIIVKVSPDSGQAGDVIMVSGLLLGQATRVVFGTVESAVTAAENKAVSTQVPAGLPVGKVNLTVETPGGISNLVEFTILAAIPEITAIVPAKGSRGMRVTLTGRYFSEVKEVTFGDQKITVFEASSNTQLVIKIPGNSTLGEKVVMVTTASGVSKRATFTVVPPPSLTSFSPTAGQTGKHVSIYGASLNGITAVYFQDAAAVFEVKSTTLIDAIVPAAAATGKLKVVGDGGEALSDTDFVVEGAPVVASFAPASGTLTTEVTINGGNFLPDAKVLFGNIYAKTTFVNENQLKATVPAGATSGPIVVETAAGTGKSNDNFSVIPAPSIDRFTPVRGVAGKTTITIIGTNFKDVSSVKFNGAEAGQANITVNSLTSLDVKVPTLASTGTVRVTNPSGTGVSAAIFTVVDPSSALAFSPTSGPVGTLITLTGFDFDNTSKVKFNGVAVDPGGFTWESETSLQVRVPANSTTGRITVTTENITLSSPQEFTVIQPPDIDSFMPTSGPAGTPVTISGSHFDNATVEFNGMAITSGLRVTSNTISFNVPTAATSGAIKIKTVAGDASTGIFTVVPPPQIISFSPSMGVVGSTVTLSGSSFDQASSVQFNGTETGSLNFQVNSSSMISAKVPVGATTGSITVTTPAGSYTTASSFTVAPAVTSFSPATGPIGTPVRIRGANFDNATDVSFNGVPASYTVQSTTSIEAMVPPGARTGAITVTTAAGTGSSGYVFGVTPDVTSINPTPAVVGSTVTIDGSGLGDVTKVTFSNGVAAVFFVNSDTQIIATVPQGAVSGDVVVSNSAGSDNISFTLSLTPVLNSVTPPAARAGAHIMISGYNLDKVTQVAIEGTRAVIVKSSTTSLEVVVPSGLGVGRRTIIAYTPVEFSNSLTFTINH</sequence>
<dbReference type="KEGG" id="chk:D4L85_14040"/>
<evidence type="ECO:0000313" key="5">
    <source>
        <dbReference type="Proteomes" id="UP000266183"/>
    </source>
</evidence>
<dbReference type="InterPro" id="IPR013783">
    <property type="entry name" value="Ig-like_fold"/>
</dbReference>
<accession>A0A385SMX2</accession>
<gene>
    <name evidence="4" type="ORF">D4L85_14040</name>
</gene>
<dbReference type="SMART" id="SM00429">
    <property type="entry name" value="IPT"/>
    <property type="match status" value="8"/>
</dbReference>
<dbReference type="SUPFAM" id="SSF81296">
    <property type="entry name" value="E set domains"/>
    <property type="match status" value="11"/>
</dbReference>
<keyword evidence="1" id="KW-0325">Glycoprotein</keyword>
<dbReference type="Gene3D" id="2.60.40.10">
    <property type="entry name" value="Immunoglobulins"/>
    <property type="match status" value="11"/>
</dbReference>
<feature type="domain" description="IPT/TIG" evidence="3">
    <location>
        <begin position="356"/>
        <end position="438"/>
    </location>
</feature>
<feature type="domain" description="IPT/TIG" evidence="3">
    <location>
        <begin position="440"/>
        <end position="521"/>
    </location>
</feature>
<feature type="domain" description="IPT/TIG" evidence="3">
    <location>
        <begin position="602"/>
        <end position="681"/>
    </location>
</feature>
<proteinExistence type="predicted"/>
<dbReference type="Proteomes" id="UP000266183">
    <property type="component" value="Chromosome"/>
</dbReference>